<protein>
    <submittedName>
        <fullName evidence="5">NitT/TauT family transport system ATP-binding protein</fullName>
    </submittedName>
</protein>
<dbReference type="GO" id="GO:0016887">
    <property type="term" value="F:ATP hydrolysis activity"/>
    <property type="evidence" value="ECO:0007669"/>
    <property type="project" value="InterPro"/>
</dbReference>
<dbReference type="PANTHER" id="PTHR42781">
    <property type="entry name" value="SPERMIDINE/PUTRESCINE IMPORT ATP-BINDING PROTEIN POTA"/>
    <property type="match status" value="1"/>
</dbReference>
<reference evidence="6 7" key="2">
    <citation type="submission" date="2019-03" db="EMBL/GenBank/DDBJ databases">
        <title>Deep subsurface shale carbon reservoir microbial communities from Ohio and West Virginia, USA.</title>
        <authorList>
            <person name="Wrighton K."/>
        </authorList>
    </citation>
    <scope>NUCLEOTIDE SEQUENCE [LARGE SCALE GENOMIC DNA]</scope>
    <source>
        <strain evidence="6 7">UTICA-S4D12</strain>
    </source>
</reference>
<evidence type="ECO:0000313" key="8">
    <source>
        <dbReference type="Proteomes" id="UP000324896"/>
    </source>
</evidence>
<reference evidence="5 8" key="1">
    <citation type="submission" date="2016-10" db="EMBL/GenBank/DDBJ databases">
        <authorList>
            <person name="Varghese N."/>
            <person name="Submissions S."/>
        </authorList>
    </citation>
    <scope>NUCLEOTIDE SEQUENCE [LARGE SCALE GENOMIC DNA]</scope>
    <source>
        <strain evidence="5 8">WG10</strain>
    </source>
</reference>
<dbReference type="Proteomes" id="UP000324896">
    <property type="component" value="Unassembled WGS sequence"/>
</dbReference>
<sequence>MLYQAEKLNKQYGTEQILKDIFFKLEKGEIITFLGPSGCGKSTLLRILAGLEDYDSGKIINNASHTSFIFQEDRLLPWLSLEENIELVLKDQLRDQKKIEAKVADVLGAVNLSKNHNYLPKELSGGMKQRGAIARALAIEPELLLMDEPFSNLDFPLRLDLIKLLSKIFAKKKMGGIFVTHDSREAVLLGDKIMIMKDNPGRIESSIEITIPKVDRYLESEEISQYNKLLNHYLCRNMGKKHMHKSCRLLENMNFSCESLIIDQEE</sequence>
<gene>
    <name evidence="6" type="ORF">BY453_101191</name>
    <name evidence="5" type="ORF">SAMN04488597_1404</name>
</gene>
<dbReference type="InterPro" id="IPR003439">
    <property type="entry name" value="ABC_transporter-like_ATP-bd"/>
</dbReference>
<dbReference type="Gene3D" id="3.40.50.300">
    <property type="entry name" value="P-loop containing nucleotide triphosphate hydrolases"/>
    <property type="match status" value="1"/>
</dbReference>
<evidence type="ECO:0000259" key="4">
    <source>
        <dbReference type="PROSITE" id="PS50893"/>
    </source>
</evidence>
<feature type="domain" description="ABC transporter" evidence="4">
    <location>
        <begin position="3"/>
        <end position="223"/>
    </location>
</feature>
<dbReference type="PROSITE" id="PS50893">
    <property type="entry name" value="ABC_TRANSPORTER_2"/>
    <property type="match status" value="1"/>
</dbReference>
<dbReference type="InterPro" id="IPR050093">
    <property type="entry name" value="ABC_SmlMolc_Importer"/>
</dbReference>
<evidence type="ECO:0000313" key="6">
    <source>
        <dbReference type="EMBL" id="TDS35472.1"/>
    </source>
</evidence>
<proteinExistence type="predicted"/>
<dbReference type="Proteomes" id="UP000295758">
    <property type="component" value="Unassembled WGS sequence"/>
</dbReference>
<evidence type="ECO:0000256" key="1">
    <source>
        <dbReference type="ARBA" id="ARBA00022448"/>
    </source>
</evidence>
<dbReference type="InterPro" id="IPR003593">
    <property type="entry name" value="AAA+_ATPase"/>
</dbReference>
<evidence type="ECO:0000313" key="7">
    <source>
        <dbReference type="Proteomes" id="UP000295758"/>
    </source>
</evidence>
<dbReference type="Pfam" id="PF00005">
    <property type="entry name" value="ABC_tran"/>
    <property type="match status" value="1"/>
</dbReference>
<dbReference type="EMBL" id="SOAA01000001">
    <property type="protein sequence ID" value="TDS35472.1"/>
    <property type="molecule type" value="Genomic_DNA"/>
</dbReference>
<keyword evidence="2" id="KW-0547">Nucleotide-binding</keyword>
<evidence type="ECO:0000313" key="5">
    <source>
        <dbReference type="EMBL" id="SDD25800.1"/>
    </source>
</evidence>
<evidence type="ECO:0000256" key="3">
    <source>
        <dbReference type="ARBA" id="ARBA00022840"/>
    </source>
</evidence>
<dbReference type="EMBL" id="FMYT01000040">
    <property type="protein sequence ID" value="SDD25800.1"/>
    <property type="molecule type" value="Genomic_DNA"/>
</dbReference>
<name>A0A1G6T9Q5_9FIRM</name>
<keyword evidence="3 5" id="KW-0067">ATP-binding</keyword>
<dbReference type="RefSeq" id="WP_133617987.1">
    <property type="nucleotide sequence ID" value="NZ_FMYT01000040.1"/>
</dbReference>
<dbReference type="GO" id="GO:0005524">
    <property type="term" value="F:ATP binding"/>
    <property type="evidence" value="ECO:0007669"/>
    <property type="project" value="UniProtKB-KW"/>
</dbReference>
<evidence type="ECO:0000256" key="2">
    <source>
        <dbReference type="ARBA" id="ARBA00022741"/>
    </source>
</evidence>
<dbReference type="InterPro" id="IPR027417">
    <property type="entry name" value="P-loop_NTPase"/>
</dbReference>
<dbReference type="SMART" id="SM00382">
    <property type="entry name" value="AAA"/>
    <property type="match status" value="1"/>
</dbReference>
<dbReference type="AlphaFoldDB" id="A0A1G6T9Q5"/>
<accession>A0A1G6T9Q5</accession>
<keyword evidence="1" id="KW-0813">Transport</keyword>
<organism evidence="5 8">
    <name type="scientific">Halanaerobium congolense</name>
    <dbReference type="NCBI Taxonomy" id="54121"/>
    <lineage>
        <taxon>Bacteria</taxon>
        <taxon>Bacillati</taxon>
        <taxon>Bacillota</taxon>
        <taxon>Clostridia</taxon>
        <taxon>Halanaerobiales</taxon>
        <taxon>Halanaerobiaceae</taxon>
        <taxon>Halanaerobium</taxon>
    </lineage>
</organism>
<dbReference type="PANTHER" id="PTHR42781:SF8">
    <property type="entry name" value="BICARBONATE TRANSPORT ATP-BINDING PROTEIN CMPC"/>
    <property type="match status" value="1"/>
</dbReference>
<dbReference type="SUPFAM" id="SSF52540">
    <property type="entry name" value="P-loop containing nucleoside triphosphate hydrolases"/>
    <property type="match status" value="1"/>
</dbReference>